<dbReference type="AlphaFoldDB" id="A0A131Z2N4"/>
<protein>
    <submittedName>
        <fullName evidence="1">DNA double-strand break repair rad50 ATPase</fullName>
    </submittedName>
</protein>
<dbReference type="Gene3D" id="1.20.120.20">
    <property type="entry name" value="Apolipoprotein"/>
    <property type="match status" value="1"/>
</dbReference>
<dbReference type="EMBL" id="GEDV01003547">
    <property type="protein sequence ID" value="JAP85010.1"/>
    <property type="molecule type" value="Transcribed_RNA"/>
</dbReference>
<organism evidence="1">
    <name type="scientific">Rhipicephalus appendiculatus</name>
    <name type="common">Brown ear tick</name>
    <dbReference type="NCBI Taxonomy" id="34631"/>
    <lineage>
        <taxon>Eukaryota</taxon>
        <taxon>Metazoa</taxon>
        <taxon>Ecdysozoa</taxon>
        <taxon>Arthropoda</taxon>
        <taxon>Chelicerata</taxon>
        <taxon>Arachnida</taxon>
        <taxon>Acari</taxon>
        <taxon>Parasitiformes</taxon>
        <taxon>Ixodida</taxon>
        <taxon>Ixodoidea</taxon>
        <taxon>Ixodidae</taxon>
        <taxon>Rhipicephalinae</taxon>
        <taxon>Rhipicephalus</taxon>
        <taxon>Rhipicephalus</taxon>
    </lineage>
</organism>
<evidence type="ECO:0000313" key="1">
    <source>
        <dbReference type="EMBL" id="JAP85010.1"/>
    </source>
</evidence>
<dbReference type="SUPFAM" id="SSF58113">
    <property type="entry name" value="Apolipoprotein A-I"/>
    <property type="match status" value="1"/>
</dbReference>
<reference evidence="1" key="1">
    <citation type="journal article" date="2016" name="Ticks Tick Borne Dis.">
        <title>De novo assembly and annotation of the salivary gland transcriptome of Rhipicephalus appendiculatus male and female ticks during blood feeding.</title>
        <authorList>
            <person name="de Castro M.H."/>
            <person name="de Klerk D."/>
            <person name="Pienaar R."/>
            <person name="Latif A.A."/>
            <person name="Rees D.J."/>
            <person name="Mans B.J."/>
        </authorList>
    </citation>
    <scope>NUCLEOTIDE SEQUENCE</scope>
    <source>
        <tissue evidence="1">Salivary glands</tissue>
    </source>
</reference>
<accession>A0A131Z2N4</accession>
<name>A0A131Z2N4_RHIAP</name>
<sequence>MFSLRWRLAVLLKELDEGRDKFDDVKSKIERLRKEIRYQVSLYLNRTKAQPALYHALDDEQEGYLTNALRDVVVTLKEKFLVLGEKIKAKLAELKAAVGEHAVLIQDQLKDLYSQLQSAREDLKRQLFELFRPAAYASFEDNAARIYEKLNVLRQKLLKFLEDVKTLTGEKWEHAKKVIAELREEIRQKVRELLAGRTGVVMYAAEDSVPSASVIDTLKDTARTLKEKFQTLGRKIHAKVVELRDAVGEQAVLIKQQLESLKSQFNKAHSSLMKKLFSLFRPAQYGSVKEAPEEERHLSLLKQKLDYLLSTTAASPPEEWSSLEDAISELCQEIEEFVKKYE</sequence>
<proteinExistence type="predicted"/>